<protein>
    <submittedName>
        <fullName evidence="8">Putative oxidoreductase</fullName>
    </submittedName>
</protein>
<dbReference type="EMBL" id="FOCW01000002">
    <property type="protein sequence ID" value="SEN49167.1"/>
    <property type="molecule type" value="Genomic_DNA"/>
</dbReference>
<feature type="transmembrane region" description="Helical" evidence="7">
    <location>
        <begin position="62"/>
        <end position="80"/>
    </location>
</feature>
<dbReference type="Pfam" id="PF07681">
    <property type="entry name" value="DoxX"/>
    <property type="match status" value="1"/>
</dbReference>
<accession>A0A1H8H099</accession>
<feature type="transmembrane region" description="Helical" evidence="7">
    <location>
        <begin position="87"/>
        <end position="108"/>
    </location>
</feature>
<dbReference type="AlphaFoldDB" id="A0A1H8H099"/>
<dbReference type="PANTHER" id="PTHR33452">
    <property type="entry name" value="OXIDOREDUCTASE CATD-RELATED"/>
    <property type="match status" value="1"/>
</dbReference>
<dbReference type="OrthoDB" id="9792760at2"/>
<evidence type="ECO:0000256" key="2">
    <source>
        <dbReference type="ARBA" id="ARBA00006679"/>
    </source>
</evidence>
<organism evidence="8 9">
    <name type="scientific">Brachymonas denitrificans DSM 15123</name>
    <dbReference type="NCBI Taxonomy" id="1121117"/>
    <lineage>
        <taxon>Bacteria</taxon>
        <taxon>Pseudomonadati</taxon>
        <taxon>Pseudomonadota</taxon>
        <taxon>Betaproteobacteria</taxon>
        <taxon>Burkholderiales</taxon>
        <taxon>Comamonadaceae</taxon>
        <taxon>Brachymonas</taxon>
    </lineage>
</organism>
<dbReference type="PANTHER" id="PTHR33452:SF1">
    <property type="entry name" value="INNER MEMBRANE PROTEIN YPHA-RELATED"/>
    <property type="match status" value="1"/>
</dbReference>
<name>A0A1H8H099_9BURK</name>
<dbReference type="InterPro" id="IPR051907">
    <property type="entry name" value="DoxX-like_oxidoreductase"/>
</dbReference>
<evidence type="ECO:0000313" key="9">
    <source>
        <dbReference type="Proteomes" id="UP000199531"/>
    </source>
</evidence>
<evidence type="ECO:0000256" key="1">
    <source>
        <dbReference type="ARBA" id="ARBA00004651"/>
    </source>
</evidence>
<evidence type="ECO:0000256" key="4">
    <source>
        <dbReference type="ARBA" id="ARBA00022692"/>
    </source>
</evidence>
<evidence type="ECO:0000256" key="7">
    <source>
        <dbReference type="SAM" id="Phobius"/>
    </source>
</evidence>
<evidence type="ECO:0000256" key="5">
    <source>
        <dbReference type="ARBA" id="ARBA00022989"/>
    </source>
</evidence>
<sequence>MTTTTLNAPVVTATPTGIQSSLALAGRLLLASLFLPAGISKLTGFAGTVGYIQSVGLPFPELAAAVAAIVEILGALALIVGYRTRIAALVLGVFTLAASFFFHAYWAAPADAQMMQQLLFNKNIAVTGGLFVLAALGAGCLSLDARRA</sequence>
<evidence type="ECO:0000256" key="3">
    <source>
        <dbReference type="ARBA" id="ARBA00022475"/>
    </source>
</evidence>
<keyword evidence="9" id="KW-1185">Reference proteome</keyword>
<reference evidence="8 9" key="1">
    <citation type="submission" date="2016-10" db="EMBL/GenBank/DDBJ databases">
        <authorList>
            <person name="de Groot N.N."/>
        </authorList>
    </citation>
    <scope>NUCLEOTIDE SEQUENCE [LARGE SCALE GENOMIC DNA]</scope>
    <source>
        <strain evidence="8 9">DSM 15123</strain>
    </source>
</reference>
<dbReference type="GO" id="GO:0005886">
    <property type="term" value="C:plasma membrane"/>
    <property type="evidence" value="ECO:0007669"/>
    <property type="project" value="UniProtKB-SubCell"/>
</dbReference>
<feature type="transmembrane region" description="Helical" evidence="7">
    <location>
        <begin position="28"/>
        <end position="50"/>
    </location>
</feature>
<evidence type="ECO:0000313" key="8">
    <source>
        <dbReference type="EMBL" id="SEN49167.1"/>
    </source>
</evidence>
<dbReference type="STRING" id="1121117.SAMN02745977_01378"/>
<keyword evidence="5 7" id="KW-1133">Transmembrane helix</keyword>
<dbReference type="RefSeq" id="WP_091815800.1">
    <property type="nucleotide sequence ID" value="NZ_FOCW01000002.1"/>
</dbReference>
<comment type="similarity">
    <text evidence="2">Belongs to the DoxX family.</text>
</comment>
<keyword evidence="3" id="KW-1003">Cell membrane</keyword>
<gene>
    <name evidence="8" type="ORF">SAMN02745977_01378</name>
</gene>
<proteinExistence type="inferred from homology"/>
<feature type="transmembrane region" description="Helical" evidence="7">
    <location>
        <begin position="124"/>
        <end position="143"/>
    </location>
</feature>
<evidence type="ECO:0000256" key="6">
    <source>
        <dbReference type="ARBA" id="ARBA00023136"/>
    </source>
</evidence>
<comment type="subcellular location">
    <subcellularLocation>
        <location evidence="1">Cell membrane</location>
        <topology evidence="1">Multi-pass membrane protein</topology>
    </subcellularLocation>
</comment>
<dbReference type="InterPro" id="IPR032808">
    <property type="entry name" value="DoxX"/>
</dbReference>
<keyword evidence="6 7" id="KW-0472">Membrane</keyword>
<dbReference type="Proteomes" id="UP000199531">
    <property type="component" value="Unassembled WGS sequence"/>
</dbReference>
<keyword evidence="4 7" id="KW-0812">Transmembrane</keyword>